<keyword evidence="4 8" id="KW-0812">Transmembrane</keyword>
<protein>
    <recommendedName>
        <fullName evidence="9">Ammonium transporter AmtB-like domain-containing protein</fullName>
    </recommendedName>
</protein>
<organism evidence="10">
    <name type="scientific">Notodromas monacha</name>
    <dbReference type="NCBI Taxonomy" id="399045"/>
    <lineage>
        <taxon>Eukaryota</taxon>
        <taxon>Metazoa</taxon>
        <taxon>Ecdysozoa</taxon>
        <taxon>Arthropoda</taxon>
        <taxon>Crustacea</taxon>
        <taxon>Oligostraca</taxon>
        <taxon>Ostracoda</taxon>
        <taxon>Podocopa</taxon>
        <taxon>Podocopida</taxon>
        <taxon>Cypridocopina</taxon>
        <taxon>Cypridoidea</taxon>
        <taxon>Cyprididae</taxon>
        <taxon>Notodromas</taxon>
    </lineage>
</organism>
<evidence type="ECO:0000256" key="7">
    <source>
        <dbReference type="ARBA" id="ARBA00023177"/>
    </source>
</evidence>
<feature type="transmembrane region" description="Helical" evidence="8">
    <location>
        <begin position="35"/>
        <end position="54"/>
    </location>
</feature>
<dbReference type="GO" id="GO:0005886">
    <property type="term" value="C:plasma membrane"/>
    <property type="evidence" value="ECO:0007669"/>
    <property type="project" value="TreeGrafter"/>
</dbReference>
<gene>
    <name evidence="10" type="ORF">NMOB1V02_LOCUS7121</name>
</gene>
<dbReference type="PROSITE" id="PS01219">
    <property type="entry name" value="AMMONIUM_TRANSP"/>
    <property type="match status" value="1"/>
</dbReference>
<evidence type="ECO:0000313" key="10">
    <source>
        <dbReference type="EMBL" id="CAD7279448.1"/>
    </source>
</evidence>
<keyword evidence="3" id="KW-0813">Transport</keyword>
<dbReference type="AlphaFoldDB" id="A0A7R9GEG3"/>
<evidence type="ECO:0000256" key="6">
    <source>
        <dbReference type="ARBA" id="ARBA00023136"/>
    </source>
</evidence>
<dbReference type="EMBL" id="OA883679">
    <property type="protein sequence ID" value="CAD7279448.1"/>
    <property type="molecule type" value="Genomic_DNA"/>
</dbReference>
<evidence type="ECO:0000256" key="2">
    <source>
        <dbReference type="ARBA" id="ARBA00005887"/>
    </source>
</evidence>
<keyword evidence="5 8" id="KW-1133">Transmembrane helix</keyword>
<comment type="similarity">
    <text evidence="2">Belongs to the ammonia transporter channel (TC 1.A.11.2) family.</text>
</comment>
<sequence>MRLVGYGIAYGSGHPFIGLTKFASSGLTPDEYAKWFFQFVFAATAATIISGAVAERCSLVGHFSYVILLSVIGGLTYWLVGYGIAYGSGHPFIGLTKFASSGLTPDEYAKWFFQFVFAATAATIISGAVAERCSLVGHFSYVILLSGLVYPACTHWAWSDDGWLKVTDFHDFAGSSVVHVTGGAAALVACVLLGPRIERTDPATGRPRALRGHSVPFAALGGFILMFGFLAFNGASQGQISAPGDGAKISIAVTNTVLSGSAAGLSTLYLHKLGFFSAQGSQNSWSFLVTLNGALTGMFAALGGFILMFGFLAFNGASQGQISAPGDGAKISIAVTNTVLSGSAAGLSTLYLHKLGFFSAQGSQNSWSFLVTLNGALTGMV</sequence>
<feature type="domain" description="Ammonium transporter AmtB-like" evidence="9">
    <location>
        <begin position="70"/>
        <end position="300"/>
    </location>
</feature>
<reference evidence="10" key="1">
    <citation type="submission" date="2020-11" db="EMBL/GenBank/DDBJ databases">
        <authorList>
            <person name="Tran Van P."/>
        </authorList>
    </citation>
    <scope>NUCLEOTIDE SEQUENCE</scope>
</reference>
<keyword evidence="6 8" id="KW-0472">Membrane</keyword>
<dbReference type="Pfam" id="PF00909">
    <property type="entry name" value="Ammonium_transp"/>
    <property type="match status" value="1"/>
</dbReference>
<proteinExistence type="inferred from homology"/>
<dbReference type="Gene3D" id="1.10.3430.10">
    <property type="entry name" value="Ammonium transporter AmtB like domains"/>
    <property type="match status" value="3"/>
</dbReference>
<dbReference type="GO" id="GO:0008519">
    <property type="term" value="F:ammonium channel activity"/>
    <property type="evidence" value="ECO:0007669"/>
    <property type="project" value="InterPro"/>
</dbReference>
<dbReference type="Proteomes" id="UP000678499">
    <property type="component" value="Unassembled WGS sequence"/>
</dbReference>
<dbReference type="InterPro" id="IPR029020">
    <property type="entry name" value="Ammonium/urea_transptr"/>
</dbReference>
<evidence type="ECO:0000256" key="4">
    <source>
        <dbReference type="ARBA" id="ARBA00022692"/>
    </source>
</evidence>
<keyword evidence="11" id="KW-1185">Reference proteome</keyword>
<dbReference type="PANTHER" id="PTHR11730">
    <property type="entry name" value="AMMONIUM TRANSPORTER"/>
    <property type="match status" value="1"/>
</dbReference>
<dbReference type="OrthoDB" id="534912at2759"/>
<feature type="transmembrane region" description="Helical" evidence="8">
    <location>
        <begin position="173"/>
        <end position="194"/>
    </location>
</feature>
<evidence type="ECO:0000256" key="8">
    <source>
        <dbReference type="SAM" id="Phobius"/>
    </source>
</evidence>
<dbReference type="GO" id="GO:0097272">
    <property type="term" value="P:ammonium homeostasis"/>
    <property type="evidence" value="ECO:0007669"/>
    <property type="project" value="TreeGrafter"/>
</dbReference>
<evidence type="ECO:0000259" key="9">
    <source>
        <dbReference type="Pfam" id="PF00909"/>
    </source>
</evidence>
<evidence type="ECO:0000256" key="3">
    <source>
        <dbReference type="ARBA" id="ARBA00022448"/>
    </source>
</evidence>
<comment type="subcellular location">
    <subcellularLocation>
        <location evidence="1">Membrane</location>
        <topology evidence="1">Multi-pass membrane protein</topology>
    </subcellularLocation>
</comment>
<dbReference type="InterPro" id="IPR018047">
    <property type="entry name" value="Ammonium_transpt_CS"/>
</dbReference>
<feature type="transmembrane region" description="Helical" evidence="8">
    <location>
        <begin position="291"/>
        <end position="314"/>
    </location>
</feature>
<feature type="transmembrane region" description="Helical" evidence="8">
    <location>
        <begin position="66"/>
        <end position="88"/>
    </location>
</feature>
<feature type="transmembrane region" description="Helical" evidence="8">
    <location>
        <begin position="247"/>
        <end position="270"/>
    </location>
</feature>
<name>A0A7R9GEG3_9CRUS</name>
<dbReference type="EMBL" id="CAJPEX010001642">
    <property type="protein sequence ID" value="CAG0919600.1"/>
    <property type="molecule type" value="Genomic_DNA"/>
</dbReference>
<accession>A0A7R9GEG3</accession>
<evidence type="ECO:0000313" key="11">
    <source>
        <dbReference type="Proteomes" id="UP000678499"/>
    </source>
</evidence>
<feature type="transmembrane region" description="Helical" evidence="8">
    <location>
        <begin position="215"/>
        <end position="235"/>
    </location>
</feature>
<feature type="transmembrane region" description="Helical" evidence="8">
    <location>
        <begin position="108"/>
        <end position="129"/>
    </location>
</feature>
<feature type="transmembrane region" description="Helical" evidence="8">
    <location>
        <begin position="141"/>
        <end position="158"/>
    </location>
</feature>
<evidence type="ECO:0000256" key="1">
    <source>
        <dbReference type="ARBA" id="ARBA00004141"/>
    </source>
</evidence>
<keyword evidence="7" id="KW-0924">Ammonia transport</keyword>
<evidence type="ECO:0000256" key="5">
    <source>
        <dbReference type="ARBA" id="ARBA00022989"/>
    </source>
</evidence>
<dbReference type="SUPFAM" id="SSF111352">
    <property type="entry name" value="Ammonium transporter"/>
    <property type="match status" value="3"/>
</dbReference>
<dbReference type="PANTHER" id="PTHR11730:SF6">
    <property type="entry name" value="AMMONIUM TRANSPORTER"/>
    <property type="match status" value="1"/>
</dbReference>
<dbReference type="InterPro" id="IPR024041">
    <property type="entry name" value="NH4_transpt_AmtB-like_dom"/>
</dbReference>